<dbReference type="Proteomes" id="UP000786183">
    <property type="component" value="Unassembled WGS sequence"/>
</dbReference>
<feature type="region of interest" description="Disordered" evidence="1">
    <location>
        <begin position="81"/>
        <end position="112"/>
    </location>
</feature>
<proteinExistence type="predicted"/>
<dbReference type="EMBL" id="JACGBB010000005">
    <property type="protein sequence ID" value="MBZ7987168.1"/>
    <property type="molecule type" value="Genomic_DNA"/>
</dbReference>
<feature type="compositionally biased region" description="Polar residues" evidence="1">
    <location>
        <begin position="101"/>
        <end position="112"/>
    </location>
</feature>
<evidence type="ECO:0000256" key="1">
    <source>
        <dbReference type="SAM" id="MobiDB-lite"/>
    </source>
</evidence>
<feature type="compositionally biased region" description="Basic and acidic residues" evidence="1">
    <location>
        <begin position="81"/>
        <end position="100"/>
    </location>
</feature>
<comment type="caution">
    <text evidence="2">The sequence shown here is derived from an EMBL/GenBank/DDBJ whole genome shotgun (WGS) entry which is preliminary data.</text>
</comment>
<accession>A0ABS7WQY3</accession>
<sequence>MNDKNFQKILEELIKENKKDIKNDKLLTTETIFNEIQPREDRDTSKWGNNSYGRGNVKDTTLGVRRYGFTLQGEEIKHRIQLSDERNRTQSRSTARENTSRTRISTSEEISQSSKRLRATIQRIARYGREGKNAKIIDNDNIIKTKSNAINNNIYKLKKTNEYMINDFQHTLSLYIEKHNIYNESAKKEMELKILKLYTKLNKNGLLDNIKLSNKENKILNENILKRKTLNKLI</sequence>
<organism evidence="2 3">
    <name type="scientific">Campylobacter canadensis</name>
    <dbReference type="NCBI Taxonomy" id="449520"/>
    <lineage>
        <taxon>Bacteria</taxon>
        <taxon>Pseudomonadati</taxon>
        <taxon>Campylobacterota</taxon>
        <taxon>Epsilonproteobacteria</taxon>
        <taxon>Campylobacterales</taxon>
        <taxon>Campylobacteraceae</taxon>
        <taxon>Campylobacter</taxon>
    </lineage>
</organism>
<protein>
    <submittedName>
        <fullName evidence="2">Uncharacterized protein</fullName>
    </submittedName>
</protein>
<evidence type="ECO:0000313" key="3">
    <source>
        <dbReference type="Proteomes" id="UP000786183"/>
    </source>
</evidence>
<keyword evidence="3" id="KW-1185">Reference proteome</keyword>
<reference evidence="2 3" key="1">
    <citation type="submission" date="2020-07" db="EMBL/GenBank/DDBJ databases">
        <title>Transfer of Campylobacter canadensis to the novel genus Avispirillum gen. nov., that also includes two novel species recovered from migratory waterfowl: Avispirillum anseris sp. nov. and Avispirillum brantae sp. nov.</title>
        <authorList>
            <person name="Miller W.G."/>
            <person name="Chapman M.H."/>
            <person name="Yee E."/>
            <person name="Inglis G.D."/>
        </authorList>
    </citation>
    <scope>NUCLEOTIDE SEQUENCE [LARGE SCALE GENOMIC DNA]</scope>
    <source>
        <strain evidence="2 3">L283</strain>
    </source>
</reference>
<name>A0ABS7WQY3_9BACT</name>
<gene>
    <name evidence="2" type="ORF">AVCANL283_03455</name>
</gene>
<dbReference type="RefSeq" id="WP_224325249.1">
    <property type="nucleotide sequence ID" value="NZ_JACGBB010000005.1"/>
</dbReference>
<evidence type="ECO:0000313" key="2">
    <source>
        <dbReference type="EMBL" id="MBZ7987168.1"/>
    </source>
</evidence>